<dbReference type="AlphaFoldDB" id="F1Z3Q2"/>
<dbReference type="PROSITE" id="PS50937">
    <property type="entry name" value="HTH_MERR_2"/>
    <property type="match status" value="1"/>
</dbReference>
<sequence>MRSKGYHAGMTMEHTSGRNTGRWLSIGALARHVDVSVDTIRFYEREGLLPSPERKASGYRQYDAEAVERLQFVLRAKGLGFTLGEIKSLLALETDRERGVEGVRQRAHERIGDLDRRIEEMTRMRDALKRLADACPGSGEPECCPILSALHGGRDAHAA</sequence>
<keyword evidence="7" id="KW-1185">Reference proteome</keyword>
<keyword evidence="1" id="KW-0805">Transcription regulation</keyword>
<keyword evidence="3" id="KW-0804">Transcription</keyword>
<evidence type="ECO:0000259" key="5">
    <source>
        <dbReference type="PROSITE" id="PS50937"/>
    </source>
</evidence>
<evidence type="ECO:0000256" key="4">
    <source>
        <dbReference type="SAM" id="Coils"/>
    </source>
</evidence>
<reference evidence="6 7" key="1">
    <citation type="journal article" date="2012" name="J. Bacteriol.">
        <title>Draft Genome Sequence of Novosphingobium nitrogenifigens Y88T.</title>
        <authorList>
            <person name="Strabala T.J."/>
            <person name="Macdonald L."/>
            <person name="Liu V."/>
            <person name="Smit A.M."/>
        </authorList>
    </citation>
    <scope>NUCLEOTIDE SEQUENCE [LARGE SCALE GENOMIC DNA]</scope>
    <source>
        <strain evidence="6 7">DSM 19370</strain>
    </source>
</reference>
<evidence type="ECO:0000313" key="6">
    <source>
        <dbReference type="EMBL" id="EGD60667.1"/>
    </source>
</evidence>
<dbReference type="FunCoup" id="F1Z3Q2">
    <property type="interactions" value="77"/>
</dbReference>
<protein>
    <submittedName>
        <fullName evidence="6">MerR family transcriptional regulator</fullName>
    </submittedName>
</protein>
<feature type="domain" description="HTH merR-type" evidence="5">
    <location>
        <begin position="23"/>
        <end position="92"/>
    </location>
</feature>
<dbReference type="OrthoDB" id="9802944at2"/>
<evidence type="ECO:0000256" key="3">
    <source>
        <dbReference type="ARBA" id="ARBA00023163"/>
    </source>
</evidence>
<dbReference type="CDD" id="cd04770">
    <property type="entry name" value="HTH_HMRTR"/>
    <property type="match status" value="1"/>
</dbReference>
<dbReference type="STRING" id="983920.Y88_1748"/>
<dbReference type="Pfam" id="PF13411">
    <property type="entry name" value="MerR_1"/>
    <property type="match status" value="1"/>
</dbReference>
<dbReference type="SMART" id="SM00422">
    <property type="entry name" value="HTH_MERR"/>
    <property type="match status" value="1"/>
</dbReference>
<comment type="caution">
    <text evidence="6">The sequence shown here is derived from an EMBL/GenBank/DDBJ whole genome shotgun (WGS) entry which is preliminary data.</text>
</comment>
<dbReference type="PANTHER" id="PTHR30204">
    <property type="entry name" value="REDOX-CYCLING DRUG-SENSING TRANSCRIPTIONAL ACTIVATOR SOXR"/>
    <property type="match status" value="1"/>
</dbReference>
<gene>
    <name evidence="6" type="ORF">Y88_1748</name>
</gene>
<keyword evidence="2" id="KW-0238">DNA-binding</keyword>
<dbReference type="SUPFAM" id="SSF46955">
    <property type="entry name" value="Putative DNA-binding domain"/>
    <property type="match status" value="1"/>
</dbReference>
<dbReference type="EMBL" id="AEWJ01000013">
    <property type="protein sequence ID" value="EGD60667.1"/>
    <property type="molecule type" value="Genomic_DNA"/>
</dbReference>
<accession>F1Z3Q2</accession>
<proteinExistence type="predicted"/>
<dbReference type="InParanoid" id="F1Z3Q2"/>
<dbReference type="PANTHER" id="PTHR30204:SF94">
    <property type="entry name" value="HEAVY METAL-DEPENDENT TRANSCRIPTIONAL REGULATOR HI_0293-RELATED"/>
    <property type="match status" value="1"/>
</dbReference>
<dbReference type="GO" id="GO:0003677">
    <property type="term" value="F:DNA binding"/>
    <property type="evidence" value="ECO:0007669"/>
    <property type="project" value="UniProtKB-KW"/>
</dbReference>
<feature type="coiled-coil region" evidence="4">
    <location>
        <begin position="104"/>
        <end position="131"/>
    </location>
</feature>
<evidence type="ECO:0000256" key="1">
    <source>
        <dbReference type="ARBA" id="ARBA00023015"/>
    </source>
</evidence>
<dbReference type="InterPro" id="IPR009061">
    <property type="entry name" value="DNA-bd_dom_put_sf"/>
</dbReference>
<dbReference type="PROSITE" id="PS00552">
    <property type="entry name" value="HTH_MERR_1"/>
    <property type="match status" value="1"/>
</dbReference>
<evidence type="ECO:0000256" key="2">
    <source>
        <dbReference type="ARBA" id="ARBA00023125"/>
    </source>
</evidence>
<dbReference type="HOGENOM" id="CLU_060077_2_0_5"/>
<dbReference type="GO" id="GO:0003700">
    <property type="term" value="F:DNA-binding transcription factor activity"/>
    <property type="evidence" value="ECO:0007669"/>
    <property type="project" value="InterPro"/>
</dbReference>
<dbReference type="Gene3D" id="1.10.1660.10">
    <property type="match status" value="1"/>
</dbReference>
<name>F1Z3Q2_9SPHN</name>
<evidence type="ECO:0000313" key="7">
    <source>
        <dbReference type="Proteomes" id="UP000004728"/>
    </source>
</evidence>
<organism evidence="6 7">
    <name type="scientific">Novosphingobium nitrogenifigens DSM 19370</name>
    <dbReference type="NCBI Taxonomy" id="983920"/>
    <lineage>
        <taxon>Bacteria</taxon>
        <taxon>Pseudomonadati</taxon>
        <taxon>Pseudomonadota</taxon>
        <taxon>Alphaproteobacteria</taxon>
        <taxon>Sphingomonadales</taxon>
        <taxon>Sphingomonadaceae</taxon>
        <taxon>Novosphingobium</taxon>
    </lineage>
</organism>
<dbReference type="PRINTS" id="PR00040">
    <property type="entry name" value="HTHMERR"/>
</dbReference>
<dbReference type="Proteomes" id="UP000004728">
    <property type="component" value="Unassembled WGS sequence"/>
</dbReference>
<dbReference type="InterPro" id="IPR000551">
    <property type="entry name" value="MerR-type_HTH_dom"/>
</dbReference>
<keyword evidence="4" id="KW-0175">Coiled coil</keyword>
<dbReference type="eggNOG" id="COG0789">
    <property type="taxonomic scope" value="Bacteria"/>
</dbReference>
<dbReference type="InterPro" id="IPR047057">
    <property type="entry name" value="MerR_fam"/>
</dbReference>